<feature type="compositionally biased region" description="Basic and acidic residues" evidence="1">
    <location>
        <begin position="70"/>
        <end position="81"/>
    </location>
</feature>
<keyword evidence="2" id="KW-1133">Transmembrane helix</keyword>
<evidence type="ECO:0000313" key="4">
    <source>
        <dbReference type="EMBL" id="WTW62855.1"/>
    </source>
</evidence>
<evidence type="ECO:0000256" key="1">
    <source>
        <dbReference type="SAM" id="MobiDB-lite"/>
    </source>
</evidence>
<feature type="transmembrane region" description="Helical" evidence="2">
    <location>
        <begin position="157"/>
        <end position="178"/>
    </location>
</feature>
<feature type="signal peptide" evidence="3">
    <location>
        <begin position="1"/>
        <end position="28"/>
    </location>
</feature>
<organism evidence="4">
    <name type="scientific">Streptomyces sp. NBC_00003</name>
    <dbReference type="NCBI Taxonomy" id="2903608"/>
    <lineage>
        <taxon>Bacteria</taxon>
        <taxon>Bacillati</taxon>
        <taxon>Actinomycetota</taxon>
        <taxon>Actinomycetes</taxon>
        <taxon>Kitasatosporales</taxon>
        <taxon>Streptomycetaceae</taxon>
        <taxon>Streptomyces</taxon>
    </lineage>
</organism>
<proteinExistence type="predicted"/>
<feature type="compositionally biased region" description="Low complexity" evidence="1">
    <location>
        <begin position="40"/>
        <end position="49"/>
    </location>
</feature>
<keyword evidence="2" id="KW-0472">Membrane</keyword>
<evidence type="ECO:0008006" key="5">
    <source>
        <dbReference type="Google" id="ProtNLM"/>
    </source>
</evidence>
<reference evidence="4" key="1">
    <citation type="submission" date="2022-10" db="EMBL/GenBank/DDBJ databases">
        <title>The complete genomes of actinobacterial strains from the NBC collection.</title>
        <authorList>
            <person name="Joergensen T.S."/>
            <person name="Alvarez Arevalo M."/>
            <person name="Sterndorff E.B."/>
            <person name="Faurdal D."/>
            <person name="Vuksanovic O."/>
            <person name="Mourched A.-S."/>
            <person name="Charusanti P."/>
            <person name="Shaw S."/>
            <person name="Blin K."/>
            <person name="Weber T."/>
        </authorList>
    </citation>
    <scope>NUCLEOTIDE SEQUENCE</scope>
    <source>
        <strain evidence="4">NBC_00003</strain>
    </source>
</reference>
<feature type="region of interest" description="Disordered" evidence="1">
    <location>
        <begin position="27"/>
        <end position="150"/>
    </location>
</feature>
<keyword evidence="3" id="KW-0732">Signal</keyword>
<evidence type="ECO:0000256" key="2">
    <source>
        <dbReference type="SAM" id="Phobius"/>
    </source>
</evidence>
<protein>
    <recommendedName>
        <fullName evidence="5">Gram-positive cocci surface proteins LPxTG domain-containing protein</fullName>
    </recommendedName>
</protein>
<keyword evidence="2" id="KW-0812">Transmembrane</keyword>
<accession>A0AAU2V681</accession>
<feature type="chain" id="PRO_5043659527" description="Gram-positive cocci surface proteins LPxTG domain-containing protein" evidence="3">
    <location>
        <begin position="29"/>
        <end position="183"/>
    </location>
</feature>
<sequence>MAPGIRSLAAATSLSGALLLTPLSYAVAAGTPSPGPSPSAVPSGGAHASPRTEPSRSASEDQRLAGSRAGEGRPRPGRVEPQHNLLPDAPEAVDPDEVAPAQDEAAPQPPAQVPPPELPKPAKPPPPVPTPTNEGVLPASRHHQGPQAVSTGSDLRVHVLSLGAGLTLTGLGLGFLALRLRRP</sequence>
<dbReference type="EMBL" id="CP108318">
    <property type="protein sequence ID" value="WTW62855.1"/>
    <property type="molecule type" value="Genomic_DNA"/>
</dbReference>
<name>A0AAU2V681_9ACTN</name>
<evidence type="ECO:0000256" key="3">
    <source>
        <dbReference type="SAM" id="SignalP"/>
    </source>
</evidence>
<dbReference type="AlphaFoldDB" id="A0AAU2V681"/>
<feature type="compositionally biased region" description="Pro residues" evidence="1">
    <location>
        <begin position="107"/>
        <end position="130"/>
    </location>
</feature>
<gene>
    <name evidence="4" type="ORF">OG549_20615</name>
</gene>